<accession>A0A6J4SQ79</accession>
<dbReference type="EMBL" id="CADCVU010000116">
    <property type="protein sequence ID" value="CAA9502185.1"/>
    <property type="molecule type" value="Genomic_DNA"/>
</dbReference>
<evidence type="ECO:0008006" key="3">
    <source>
        <dbReference type="Google" id="ProtNLM"/>
    </source>
</evidence>
<evidence type="ECO:0000256" key="1">
    <source>
        <dbReference type="SAM" id="MobiDB-lite"/>
    </source>
</evidence>
<proteinExistence type="predicted"/>
<evidence type="ECO:0000313" key="2">
    <source>
        <dbReference type="EMBL" id="CAA9502185.1"/>
    </source>
</evidence>
<sequence length="143" mass="14907">MRGYRGAAVVAGIAVLSALSGCGEKDFLRDPPRPPMPLQITGVITTTGVTISPDRIGGGPVVIVISNQDEVSHTVILEGDQAREQVGPVNPDDAATITTDLTQGRYTVRAGSEQASAPSERLDPGVLVVGPRRPTGEDDVLRP</sequence>
<organism evidence="2">
    <name type="scientific">uncultured Solirubrobacterales bacterium</name>
    <dbReference type="NCBI Taxonomy" id="768556"/>
    <lineage>
        <taxon>Bacteria</taxon>
        <taxon>Bacillati</taxon>
        <taxon>Actinomycetota</taxon>
        <taxon>Thermoleophilia</taxon>
        <taxon>Solirubrobacterales</taxon>
        <taxon>environmental samples</taxon>
    </lineage>
</organism>
<gene>
    <name evidence="2" type="ORF">AVDCRST_MAG45-1384</name>
</gene>
<protein>
    <recommendedName>
        <fullName evidence="3">EfeO-type cupredoxin-like domain-containing protein</fullName>
    </recommendedName>
</protein>
<dbReference type="PROSITE" id="PS51257">
    <property type="entry name" value="PROKAR_LIPOPROTEIN"/>
    <property type="match status" value="1"/>
</dbReference>
<feature type="region of interest" description="Disordered" evidence="1">
    <location>
        <begin position="109"/>
        <end position="143"/>
    </location>
</feature>
<reference evidence="2" key="1">
    <citation type="submission" date="2020-02" db="EMBL/GenBank/DDBJ databases">
        <authorList>
            <person name="Meier V. D."/>
        </authorList>
    </citation>
    <scope>NUCLEOTIDE SEQUENCE</scope>
    <source>
        <strain evidence="2">AVDCRST_MAG45</strain>
    </source>
</reference>
<feature type="compositionally biased region" description="Basic and acidic residues" evidence="1">
    <location>
        <begin position="134"/>
        <end position="143"/>
    </location>
</feature>
<name>A0A6J4SQ79_9ACTN</name>
<dbReference type="AlphaFoldDB" id="A0A6J4SQ79"/>